<dbReference type="PANTHER" id="PTHR42852">
    <property type="entry name" value="THIOL:DISULFIDE INTERCHANGE PROTEIN DSBE"/>
    <property type="match status" value="1"/>
</dbReference>
<name>A0A1M5KT32_SALEC</name>
<keyword evidence="5" id="KW-0732">Signal</keyword>
<dbReference type="InterPro" id="IPR050553">
    <property type="entry name" value="Thioredoxin_ResA/DsbE_sf"/>
</dbReference>
<evidence type="ECO:0000256" key="3">
    <source>
        <dbReference type="ARBA" id="ARBA00023157"/>
    </source>
</evidence>
<sequence>MKNRTRTIKQTGICLFMLFISIGHAQDINSSKTSLPETVFGEWQGNTGNGEYNGLLIHPDFIEFGYRPFLYQDIRKKANGIFVFEAMDRQENIQRYELEILAKDSIKLKRGDGNFRLFVKHKDPLGSKRVTMANVPNEIKKTWFTTDGENNLEFKLEPEQIVFRDKAYNIEEVVHFRPNETGEYRFIVKNGKDYRMFYFKNWDEHYLQVGFNGKAGDAYKAHKELPNVRIKNFAEYASSENGKKYLSAEKGASSVPEKVSKWIDNELAKVKAKPLKDFDSPQFFKRGTARIIGYLKGYDVSLGFTTGIIYLGNDITGEDFPVVVQIHPDGRFEADLSISAPLYTTQFVIENKVIPFYIESGQTLAITLDLFELLQMDIASLFENKFKNVDFKGPLATENQELIGFDFRGTDYNELRNKLKTLPPKAFKEEQLENLKQDLDALDAYKAHASVIKTEKSLDGKTQGKKTTILPKVYSVLKNKILLKNAYTLLNYVNDRKYEATRDTTNAVLKLPVPIDFYDFLKDMPLDAKSLLVSGEFGGFINQLEFAEPLNIHPKNNSTQPEKSILEYFEDEGIQISKDEKALYAERSWTSLEKAKQFYKENHENFIAFREKYKEELEVYSDKYLKPLKAAQAKPQQISMEKWRLRDSVLTQAMGLEKSLAYEIVKLRALKFDIERSKPEVARDYWKRLKKDISHPFLIEEGDRIVEELFPETGKTAYKLPPGKATDVFKGIVDPFKGKIVFVDFWSTWCGPCIAGIKRMKDTREKYKGNKDFVFIFITDHSSPIPQYKKFVEEQELEHVYRLSDDDYKYLRELFQFNGIPRYVAINKEGDVINDNFPMHNFEGELSGILKENK</sequence>
<dbReference type="GO" id="GO:0030313">
    <property type="term" value="C:cell envelope"/>
    <property type="evidence" value="ECO:0007669"/>
    <property type="project" value="UniProtKB-SubCell"/>
</dbReference>
<keyword evidence="2" id="KW-0201">Cytochrome c-type biogenesis</keyword>
<keyword evidence="7" id="KW-0413">Isomerase</keyword>
<keyword evidence="8" id="KW-1185">Reference proteome</keyword>
<dbReference type="PROSITE" id="PS51352">
    <property type="entry name" value="THIOREDOXIN_2"/>
    <property type="match status" value="1"/>
</dbReference>
<dbReference type="GO" id="GO:0017004">
    <property type="term" value="P:cytochrome complex assembly"/>
    <property type="evidence" value="ECO:0007669"/>
    <property type="project" value="UniProtKB-KW"/>
</dbReference>
<dbReference type="AlphaFoldDB" id="A0A1M5KT32"/>
<keyword evidence="4" id="KW-0676">Redox-active center</keyword>
<dbReference type="STRING" id="1073325.SAMN05444483_11632"/>
<dbReference type="InterPro" id="IPR012336">
    <property type="entry name" value="Thioredoxin-like_fold"/>
</dbReference>
<dbReference type="RefSeq" id="WP_072881290.1">
    <property type="nucleotide sequence ID" value="NZ_FQVT01000016.1"/>
</dbReference>
<dbReference type="InterPro" id="IPR013766">
    <property type="entry name" value="Thioredoxin_domain"/>
</dbReference>
<dbReference type="Pfam" id="PF13905">
    <property type="entry name" value="Thioredoxin_8"/>
    <property type="match status" value="1"/>
</dbReference>
<reference evidence="8" key="1">
    <citation type="submission" date="2016-11" db="EMBL/GenBank/DDBJ databases">
        <authorList>
            <person name="Varghese N."/>
            <person name="Submissions S."/>
        </authorList>
    </citation>
    <scope>NUCLEOTIDE SEQUENCE [LARGE SCALE GENOMIC DNA]</scope>
    <source>
        <strain evidence="8">DSM 24579</strain>
    </source>
</reference>
<dbReference type="CDD" id="cd02966">
    <property type="entry name" value="TlpA_like_family"/>
    <property type="match status" value="1"/>
</dbReference>
<dbReference type="GO" id="GO:0016491">
    <property type="term" value="F:oxidoreductase activity"/>
    <property type="evidence" value="ECO:0007669"/>
    <property type="project" value="InterPro"/>
</dbReference>
<dbReference type="OrthoDB" id="1096670at2"/>
<dbReference type="Proteomes" id="UP000183945">
    <property type="component" value="Unassembled WGS sequence"/>
</dbReference>
<evidence type="ECO:0000313" key="7">
    <source>
        <dbReference type="EMBL" id="SHG55886.1"/>
    </source>
</evidence>
<evidence type="ECO:0000313" key="8">
    <source>
        <dbReference type="Proteomes" id="UP000183945"/>
    </source>
</evidence>
<evidence type="ECO:0000256" key="2">
    <source>
        <dbReference type="ARBA" id="ARBA00022748"/>
    </source>
</evidence>
<dbReference type="EMBL" id="FQVT01000016">
    <property type="protein sequence ID" value="SHG55886.1"/>
    <property type="molecule type" value="Genomic_DNA"/>
</dbReference>
<feature type="domain" description="Thioredoxin" evidence="6">
    <location>
        <begin position="714"/>
        <end position="854"/>
    </location>
</feature>
<organism evidence="7 8">
    <name type="scientific">Salegentibacter echinorum</name>
    <dbReference type="NCBI Taxonomy" id="1073325"/>
    <lineage>
        <taxon>Bacteria</taxon>
        <taxon>Pseudomonadati</taxon>
        <taxon>Bacteroidota</taxon>
        <taxon>Flavobacteriia</taxon>
        <taxon>Flavobacteriales</taxon>
        <taxon>Flavobacteriaceae</taxon>
        <taxon>Salegentibacter</taxon>
    </lineage>
</organism>
<dbReference type="GO" id="GO:0016853">
    <property type="term" value="F:isomerase activity"/>
    <property type="evidence" value="ECO:0007669"/>
    <property type="project" value="UniProtKB-KW"/>
</dbReference>
<dbReference type="Gene3D" id="3.40.30.10">
    <property type="entry name" value="Glutaredoxin"/>
    <property type="match status" value="1"/>
</dbReference>
<comment type="subcellular location">
    <subcellularLocation>
        <location evidence="1">Cell envelope</location>
    </subcellularLocation>
</comment>
<dbReference type="SUPFAM" id="SSF52833">
    <property type="entry name" value="Thioredoxin-like"/>
    <property type="match status" value="1"/>
</dbReference>
<evidence type="ECO:0000256" key="5">
    <source>
        <dbReference type="SAM" id="SignalP"/>
    </source>
</evidence>
<gene>
    <name evidence="7" type="ORF">SAMN05444483_11632</name>
</gene>
<feature type="chain" id="PRO_5012002428" evidence="5">
    <location>
        <begin position="26"/>
        <end position="854"/>
    </location>
</feature>
<dbReference type="InterPro" id="IPR036249">
    <property type="entry name" value="Thioredoxin-like_sf"/>
</dbReference>
<feature type="signal peptide" evidence="5">
    <location>
        <begin position="1"/>
        <end position="25"/>
    </location>
</feature>
<evidence type="ECO:0000256" key="4">
    <source>
        <dbReference type="ARBA" id="ARBA00023284"/>
    </source>
</evidence>
<evidence type="ECO:0000256" key="1">
    <source>
        <dbReference type="ARBA" id="ARBA00004196"/>
    </source>
</evidence>
<protein>
    <submittedName>
        <fullName evidence="7">Thiol-disulfide isomerase or thioredoxin</fullName>
    </submittedName>
</protein>
<dbReference type="PANTHER" id="PTHR42852:SF6">
    <property type="entry name" value="THIOL:DISULFIDE INTERCHANGE PROTEIN DSBE"/>
    <property type="match status" value="1"/>
</dbReference>
<accession>A0A1M5KT32</accession>
<evidence type="ECO:0000259" key="6">
    <source>
        <dbReference type="PROSITE" id="PS51352"/>
    </source>
</evidence>
<proteinExistence type="predicted"/>
<keyword evidence="3" id="KW-1015">Disulfide bond</keyword>